<dbReference type="GO" id="GO:0005198">
    <property type="term" value="F:structural molecule activity"/>
    <property type="evidence" value="ECO:0007669"/>
    <property type="project" value="InterPro"/>
</dbReference>
<dbReference type="AlphaFoldDB" id="A0A0G4KMV5"/>
<dbReference type="Pfam" id="PF01602">
    <property type="entry name" value="Adaptin_N"/>
    <property type="match status" value="1"/>
</dbReference>
<dbReference type="PANTHER" id="PTHR22780">
    <property type="entry name" value="ADAPTIN, ALPHA/GAMMA/EPSILON"/>
    <property type="match status" value="1"/>
</dbReference>
<dbReference type="EMBL" id="CVQI01001991">
    <property type="protein sequence ID" value="CRK11122.1"/>
    <property type="molecule type" value="Genomic_DNA"/>
</dbReference>
<dbReference type="InterPro" id="IPR016024">
    <property type="entry name" value="ARM-type_fold"/>
</dbReference>
<name>A0A0G4KMV5_VERLO</name>
<reference evidence="7" key="1">
    <citation type="submission" date="2015-05" db="EMBL/GenBank/DDBJ databases">
        <authorList>
            <person name="Fogelqvist Johan"/>
        </authorList>
    </citation>
    <scope>NUCLEOTIDE SEQUENCE [LARGE SCALE GENOMIC DNA]</scope>
</reference>
<evidence type="ECO:0000256" key="1">
    <source>
        <dbReference type="ARBA" id="ARBA00004308"/>
    </source>
</evidence>
<dbReference type="GO" id="GO:0030130">
    <property type="term" value="C:clathrin coat of trans-Golgi network vesicle"/>
    <property type="evidence" value="ECO:0007669"/>
    <property type="project" value="InterPro"/>
</dbReference>
<organism evidence="6 7">
    <name type="scientific">Verticillium longisporum</name>
    <name type="common">Verticillium dahliae var. longisporum</name>
    <dbReference type="NCBI Taxonomy" id="100787"/>
    <lineage>
        <taxon>Eukaryota</taxon>
        <taxon>Fungi</taxon>
        <taxon>Dikarya</taxon>
        <taxon>Ascomycota</taxon>
        <taxon>Pezizomycotina</taxon>
        <taxon>Sordariomycetes</taxon>
        <taxon>Hypocreomycetidae</taxon>
        <taxon>Glomerellales</taxon>
        <taxon>Plectosphaerellaceae</taxon>
        <taxon>Verticillium</taxon>
    </lineage>
</organism>
<evidence type="ECO:0000313" key="6">
    <source>
        <dbReference type="EMBL" id="CRK11122.1"/>
    </source>
</evidence>
<dbReference type="GO" id="GO:0006886">
    <property type="term" value="P:intracellular protein transport"/>
    <property type="evidence" value="ECO:0007669"/>
    <property type="project" value="InterPro"/>
</dbReference>
<evidence type="ECO:0000256" key="3">
    <source>
        <dbReference type="ARBA" id="ARBA00022927"/>
    </source>
</evidence>
<sequence length="266" mass="29851">RKDAEQFLANREDTVSGGTSWERIAKLVDVSGKGAKGGAAGSGKERFRELLTSLKKDEKAPGAFLSNRDNNIRYVALNTLIRVVAIEPNAVQRHRNTILECLRDPDISIRRRALDLSFTLINESNVRVLIRELLAFLEVADSEFKPTAPNKRWHVDTMLRVLTLAGNYVKEPIMASFIRLVATTTELQTYAVQKLYTSLKKDITQESLTQAGSWCIGEYGDALLRGGQYEEEELVQEVKEHEIIDLFASILNSSYATQVATEYIVT</sequence>
<dbReference type="SUPFAM" id="SSF48371">
    <property type="entry name" value="ARM repeat"/>
    <property type="match status" value="1"/>
</dbReference>
<dbReference type="GO" id="GO:0030132">
    <property type="term" value="C:clathrin coat of coated pit"/>
    <property type="evidence" value="ECO:0007669"/>
    <property type="project" value="InterPro"/>
</dbReference>
<dbReference type="Proteomes" id="UP000045706">
    <property type="component" value="Unassembled WGS sequence"/>
</dbReference>
<dbReference type="Gene3D" id="1.25.10.10">
    <property type="entry name" value="Leucine-rich Repeat Variant"/>
    <property type="match status" value="1"/>
</dbReference>
<dbReference type="InterPro" id="IPR011989">
    <property type="entry name" value="ARM-like"/>
</dbReference>
<dbReference type="InterPro" id="IPR002553">
    <property type="entry name" value="Clathrin/coatomer_adapt-like_N"/>
</dbReference>
<keyword evidence="3" id="KW-0653">Protein transport</keyword>
<feature type="non-terminal residue" evidence="6">
    <location>
        <position position="266"/>
    </location>
</feature>
<proteinExistence type="predicted"/>
<evidence type="ECO:0000256" key="4">
    <source>
        <dbReference type="ARBA" id="ARBA00023136"/>
    </source>
</evidence>
<evidence type="ECO:0000313" key="7">
    <source>
        <dbReference type="Proteomes" id="UP000045706"/>
    </source>
</evidence>
<accession>A0A0G4KMV5</accession>
<feature type="non-terminal residue" evidence="6">
    <location>
        <position position="1"/>
    </location>
</feature>
<evidence type="ECO:0000256" key="2">
    <source>
        <dbReference type="ARBA" id="ARBA00022448"/>
    </source>
</evidence>
<dbReference type="GO" id="GO:0016192">
    <property type="term" value="P:vesicle-mediated transport"/>
    <property type="evidence" value="ECO:0007669"/>
    <property type="project" value="InterPro"/>
</dbReference>
<gene>
    <name evidence="6" type="ORF">BN1723_017211</name>
</gene>
<keyword evidence="2" id="KW-0813">Transport</keyword>
<keyword evidence="4" id="KW-0472">Membrane</keyword>
<dbReference type="InterPro" id="IPR050840">
    <property type="entry name" value="Adaptor_Complx_Large_Subunit"/>
</dbReference>
<comment type="subcellular location">
    <subcellularLocation>
        <location evidence="1">Endomembrane system</location>
    </subcellularLocation>
</comment>
<feature type="domain" description="Clathrin/coatomer adaptor adaptin-like N-terminal" evidence="5">
    <location>
        <begin position="62"/>
        <end position="260"/>
    </location>
</feature>
<protein>
    <recommendedName>
        <fullName evidence="5">Clathrin/coatomer adaptor adaptin-like N-terminal domain-containing protein</fullName>
    </recommendedName>
</protein>
<evidence type="ECO:0000259" key="5">
    <source>
        <dbReference type="Pfam" id="PF01602"/>
    </source>
</evidence>